<dbReference type="SUPFAM" id="SSF81273">
    <property type="entry name" value="H-NS histone-like proteins"/>
    <property type="match status" value="1"/>
</dbReference>
<protein>
    <submittedName>
        <fullName evidence="2">H-NS histone family protein</fullName>
    </submittedName>
</protein>
<dbReference type="Gene3D" id="4.10.430.10">
    <property type="entry name" value="Histone-like protein H-NS, C-terminal domain"/>
    <property type="match status" value="1"/>
</dbReference>
<proteinExistence type="predicted"/>
<evidence type="ECO:0000313" key="2">
    <source>
        <dbReference type="EMBL" id="AXK40769.1"/>
    </source>
</evidence>
<dbReference type="InterPro" id="IPR027444">
    <property type="entry name" value="H-NS_C_dom"/>
</dbReference>
<name>A0A345YA17_9NEIS</name>
<feature type="domain" description="DNA-binding protein H-NS-like C-terminal" evidence="1">
    <location>
        <begin position="73"/>
        <end position="118"/>
    </location>
</feature>
<dbReference type="Proteomes" id="UP000254537">
    <property type="component" value="Chromosome"/>
</dbReference>
<dbReference type="InterPro" id="IPR037150">
    <property type="entry name" value="H-NS_C_dom_sf"/>
</dbReference>
<evidence type="ECO:0000259" key="1">
    <source>
        <dbReference type="SMART" id="SM00528"/>
    </source>
</evidence>
<dbReference type="AlphaFoldDB" id="A0A345YA17"/>
<gene>
    <name evidence="2" type="ORF">DWG20_00190</name>
</gene>
<evidence type="ECO:0000313" key="3">
    <source>
        <dbReference type="Proteomes" id="UP000254537"/>
    </source>
</evidence>
<organism evidence="2 3">
    <name type="scientific">Crenobacter cavernae</name>
    <dbReference type="NCBI Taxonomy" id="2290923"/>
    <lineage>
        <taxon>Bacteria</taxon>
        <taxon>Pseudomonadati</taxon>
        <taxon>Pseudomonadota</taxon>
        <taxon>Betaproteobacteria</taxon>
        <taxon>Neisseriales</taxon>
        <taxon>Neisseriaceae</taxon>
        <taxon>Crenobacter</taxon>
    </lineage>
</organism>
<reference evidence="2 3" key="1">
    <citation type="submission" date="2018-07" db="EMBL/GenBank/DDBJ databases">
        <title>Crenobacter cavernae sp. nov., isolated from a karst cave.</title>
        <authorList>
            <person name="Zhu H."/>
        </authorList>
    </citation>
    <scope>NUCLEOTIDE SEQUENCE [LARGE SCALE GENOMIC DNA]</scope>
    <source>
        <strain evidence="2 3">K1W11S-77</strain>
    </source>
</reference>
<dbReference type="OrthoDB" id="8596442at2"/>
<dbReference type="GO" id="GO:0003677">
    <property type="term" value="F:DNA binding"/>
    <property type="evidence" value="ECO:0007669"/>
    <property type="project" value="InterPro"/>
</dbReference>
<dbReference type="SMART" id="SM00528">
    <property type="entry name" value="HNS"/>
    <property type="match status" value="1"/>
</dbReference>
<accession>A0A345YA17</accession>
<dbReference type="EMBL" id="CP031337">
    <property type="protein sequence ID" value="AXK40769.1"/>
    <property type="molecule type" value="Genomic_DNA"/>
</dbReference>
<dbReference type="Pfam" id="PF00816">
    <property type="entry name" value="Histone_HNS"/>
    <property type="match status" value="1"/>
</dbReference>
<sequence>MQAPDSNIGFFVVVLQKQRTWDGPDSKPIGFDELLSILKSKAREKEVADSSVYLRVIGIDATPKEDFRSAKKASKATDGAAALKYADRAGNTWSGRGRQPKWVKDALASGRSLNDLLATNPES</sequence>
<dbReference type="KEGG" id="ccah:DWG20_00190"/>